<dbReference type="eggNOG" id="ENOG5031HUD">
    <property type="taxonomic scope" value="Bacteria"/>
</dbReference>
<sequence>MEHQNTSDGTPSETRPVPAPPPVEAHAGESDDVIQVTERLQEAGEAPLEERAAALAAIHETLALELRQAEG</sequence>
<keyword evidence="3" id="KW-1185">Reference proteome</keyword>
<protein>
    <submittedName>
        <fullName evidence="2">Uncharacterized protein</fullName>
    </submittedName>
</protein>
<evidence type="ECO:0000313" key="2">
    <source>
        <dbReference type="EMBL" id="EJF39732.1"/>
    </source>
</evidence>
<comment type="caution">
    <text evidence="2">The sequence shown here is derived from an EMBL/GenBank/DDBJ whole genome shotgun (WGS) entry which is preliminary data.</text>
</comment>
<accession>J0N5K1</accession>
<name>J0N5K1_9ACTO</name>
<dbReference type="EMBL" id="AKFT01000173">
    <property type="protein sequence ID" value="EJF39732.1"/>
    <property type="molecule type" value="Genomic_DNA"/>
</dbReference>
<feature type="region of interest" description="Disordered" evidence="1">
    <location>
        <begin position="1"/>
        <end position="29"/>
    </location>
</feature>
<gene>
    <name evidence="2" type="ORF">HMPREF1318_1810</name>
</gene>
<evidence type="ECO:0000256" key="1">
    <source>
        <dbReference type="SAM" id="MobiDB-lite"/>
    </source>
</evidence>
<evidence type="ECO:0000313" key="3">
    <source>
        <dbReference type="Proteomes" id="UP000002941"/>
    </source>
</evidence>
<organism evidence="2 3">
    <name type="scientific">Actinomyces massiliensis F0489</name>
    <dbReference type="NCBI Taxonomy" id="1125718"/>
    <lineage>
        <taxon>Bacteria</taxon>
        <taxon>Bacillati</taxon>
        <taxon>Actinomycetota</taxon>
        <taxon>Actinomycetes</taxon>
        <taxon>Actinomycetales</taxon>
        <taxon>Actinomycetaceae</taxon>
        <taxon>Actinomyces</taxon>
    </lineage>
</organism>
<dbReference type="AlphaFoldDB" id="J0N5K1"/>
<proteinExistence type="predicted"/>
<dbReference type="Proteomes" id="UP000002941">
    <property type="component" value="Unassembled WGS sequence"/>
</dbReference>
<dbReference type="RefSeq" id="WP_008732566.1">
    <property type="nucleotide sequence ID" value="NZ_AKFT01000173.1"/>
</dbReference>
<dbReference type="PATRIC" id="fig|1125718.3.peg.2141"/>
<reference evidence="2 3" key="1">
    <citation type="submission" date="2012-05" db="EMBL/GenBank/DDBJ databases">
        <authorList>
            <person name="Harkins D.M."/>
            <person name="Madupu R."/>
            <person name="Durkin A.S."/>
            <person name="Torralba M."/>
            <person name="Methe B."/>
            <person name="Sutton G.G."/>
            <person name="Nelson K.E."/>
        </authorList>
    </citation>
    <scope>NUCLEOTIDE SEQUENCE [LARGE SCALE GENOMIC DNA]</scope>
    <source>
        <strain evidence="2 3">F0489</strain>
    </source>
</reference>